<dbReference type="EMBL" id="JAULSX010000005">
    <property type="protein sequence ID" value="KAK3490955.1"/>
    <property type="molecule type" value="Genomic_DNA"/>
</dbReference>
<gene>
    <name evidence="1" type="ORF">B0T23DRAFT_382862</name>
</gene>
<dbReference type="AlphaFoldDB" id="A0AAJ0I647"/>
<sequence length="121" mass="13709">MVTVFGPLRLCGFRTSMLSVRAQVYARESKLCTRYVRTLFGHSIYLAVVLAKVGRREKTAGIEVTSRYLVKGRKWRSQGGAGSSLNVIDRRDWEERIRGSGNGKERAVAQRISHKRVYGFS</sequence>
<organism evidence="1 2">
    <name type="scientific">Neurospora hispaniola</name>
    <dbReference type="NCBI Taxonomy" id="588809"/>
    <lineage>
        <taxon>Eukaryota</taxon>
        <taxon>Fungi</taxon>
        <taxon>Dikarya</taxon>
        <taxon>Ascomycota</taxon>
        <taxon>Pezizomycotina</taxon>
        <taxon>Sordariomycetes</taxon>
        <taxon>Sordariomycetidae</taxon>
        <taxon>Sordariales</taxon>
        <taxon>Sordariaceae</taxon>
        <taxon>Neurospora</taxon>
    </lineage>
</organism>
<keyword evidence="2" id="KW-1185">Reference proteome</keyword>
<dbReference type="GeneID" id="87874981"/>
<proteinExistence type="predicted"/>
<dbReference type="RefSeq" id="XP_062692138.1">
    <property type="nucleotide sequence ID" value="XM_062837359.1"/>
</dbReference>
<evidence type="ECO:0000313" key="2">
    <source>
        <dbReference type="Proteomes" id="UP001285908"/>
    </source>
</evidence>
<dbReference type="Proteomes" id="UP001285908">
    <property type="component" value="Unassembled WGS sequence"/>
</dbReference>
<protein>
    <submittedName>
        <fullName evidence="1">Uncharacterized protein</fullName>
    </submittedName>
</protein>
<reference evidence="1 2" key="1">
    <citation type="journal article" date="2023" name="Mol. Phylogenet. Evol.">
        <title>Genome-scale phylogeny and comparative genomics of the fungal order Sordariales.</title>
        <authorList>
            <person name="Hensen N."/>
            <person name="Bonometti L."/>
            <person name="Westerberg I."/>
            <person name="Brannstrom I.O."/>
            <person name="Guillou S."/>
            <person name="Cros-Aarteil S."/>
            <person name="Calhoun S."/>
            <person name="Haridas S."/>
            <person name="Kuo A."/>
            <person name="Mondo S."/>
            <person name="Pangilinan J."/>
            <person name="Riley R."/>
            <person name="LaButti K."/>
            <person name="Andreopoulos B."/>
            <person name="Lipzen A."/>
            <person name="Chen C."/>
            <person name="Yan M."/>
            <person name="Daum C."/>
            <person name="Ng V."/>
            <person name="Clum A."/>
            <person name="Steindorff A."/>
            <person name="Ohm R.A."/>
            <person name="Martin F."/>
            <person name="Silar P."/>
            <person name="Natvig D.O."/>
            <person name="Lalanne C."/>
            <person name="Gautier V."/>
            <person name="Ament-Velasquez S.L."/>
            <person name="Kruys A."/>
            <person name="Hutchinson M.I."/>
            <person name="Powell A.J."/>
            <person name="Barry K."/>
            <person name="Miller A.N."/>
            <person name="Grigoriev I.V."/>
            <person name="Debuchy R."/>
            <person name="Gladieux P."/>
            <person name="Hiltunen Thoren M."/>
            <person name="Johannesson H."/>
        </authorList>
    </citation>
    <scope>NUCLEOTIDE SEQUENCE [LARGE SCALE GENOMIC DNA]</scope>
    <source>
        <strain evidence="1 2">FGSC 10403</strain>
    </source>
</reference>
<comment type="caution">
    <text evidence="1">The sequence shown here is derived from an EMBL/GenBank/DDBJ whole genome shotgun (WGS) entry which is preliminary data.</text>
</comment>
<accession>A0AAJ0I647</accession>
<name>A0AAJ0I647_9PEZI</name>
<evidence type="ECO:0000313" key="1">
    <source>
        <dbReference type="EMBL" id="KAK3490955.1"/>
    </source>
</evidence>